<sequence length="112" mass="12710">MSFTRRPGSARLRQTSSREDRHIRPRSKCLSPAFALQRHATSTAGVMGYVHDILQPHVLTLMQRLPGAICQQDTSRPHMARVSRDCLGIVTTLPWLARSPDSSPIEHIWDHF</sequence>
<dbReference type="Gene3D" id="3.30.420.10">
    <property type="entry name" value="Ribonuclease H-like superfamily/Ribonuclease H"/>
    <property type="match status" value="1"/>
</dbReference>
<dbReference type="GO" id="GO:0003676">
    <property type="term" value="F:nucleic acid binding"/>
    <property type="evidence" value="ECO:0007669"/>
    <property type="project" value="InterPro"/>
</dbReference>
<feature type="region of interest" description="Disordered" evidence="1">
    <location>
        <begin position="1"/>
        <end position="24"/>
    </location>
</feature>
<name>A0A8X6RS32_TRICX</name>
<gene>
    <name evidence="2" type="primary">X975_08933</name>
    <name evidence="2" type="ORF">TNCV_456381</name>
</gene>
<protein>
    <submittedName>
        <fullName evidence="2">Transposable element Tcb1 transposase</fullName>
    </submittedName>
</protein>
<keyword evidence="3" id="KW-1185">Reference proteome</keyword>
<evidence type="ECO:0000313" key="3">
    <source>
        <dbReference type="Proteomes" id="UP000887159"/>
    </source>
</evidence>
<dbReference type="EMBL" id="BMAU01021200">
    <property type="protein sequence ID" value="GFX97759.1"/>
    <property type="molecule type" value="Genomic_DNA"/>
</dbReference>
<dbReference type="AlphaFoldDB" id="A0A8X6RS32"/>
<comment type="caution">
    <text evidence="2">The sequence shown here is derived from an EMBL/GenBank/DDBJ whole genome shotgun (WGS) entry which is preliminary data.</text>
</comment>
<dbReference type="InterPro" id="IPR036397">
    <property type="entry name" value="RNaseH_sf"/>
</dbReference>
<evidence type="ECO:0000313" key="2">
    <source>
        <dbReference type="EMBL" id="GFX97759.1"/>
    </source>
</evidence>
<reference evidence="2" key="1">
    <citation type="submission" date="2020-08" db="EMBL/GenBank/DDBJ databases">
        <title>Multicomponent nature underlies the extraordinary mechanical properties of spider dragline silk.</title>
        <authorList>
            <person name="Kono N."/>
            <person name="Nakamura H."/>
            <person name="Mori M."/>
            <person name="Yoshida Y."/>
            <person name="Ohtoshi R."/>
            <person name="Malay A.D."/>
            <person name="Moran D.A.P."/>
            <person name="Tomita M."/>
            <person name="Numata K."/>
            <person name="Arakawa K."/>
        </authorList>
    </citation>
    <scope>NUCLEOTIDE SEQUENCE</scope>
</reference>
<proteinExistence type="predicted"/>
<dbReference type="Proteomes" id="UP000887159">
    <property type="component" value="Unassembled WGS sequence"/>
</dbReference>
<evidence type="ECO:0000256" key="1">
    <source>
        <dbReference type="SAM" id="MobiDB-lite"/>
    </source>
</evidence>
<organism evidence="2 3">
    <name type="scientific">Trichonephila clavipes</name>
    <name type="common">Golden silk orbweaver</name>
    <name type="synonym">Nephila clavipes</name>
    <dbReference type="NCBI Taxonomy" id="2585209"/>
    <lineage>
        <taxon>Eukaryota</taxon>
        <taxon>Metazoa</taxon>
        <taxon>Ecdysozoa</taxon>
        <taxon>Arthropoda</taxon>
        <taxon>Chelicerata</taxon>
        <taxon>Arachnida</taxon>
        <taxon>Araneae</taxon>
        <taxon>Araneomorphae</taxon>
        <taxon>Entelegynae</taxon>
        <taxon>Araneoidea</taxon>
        <taxon>Nephilidae</taxon>
        <taxon>Trichonephila</taxon>
    </lineage>
</organism>
<accession>A0A8X6RS32</accession>